<dbReference type="PIRSF" id="PIRSF006232">
    <property type="entry name" value="Pirin"/>
    <property type="match status" value="1"/>
</dbReference>
<evidence type="ECO:0000259" key="5">
    <source>
        <dbReference type="Pfam" id="PF02678"/>
    </source>
</evidence>
<dbReference type="PANTHER" id="PTHR13903">
    <property type="entry name" value="PIRIN-RELATED"/>
    <property type="match status" value="1"/>
</dbReference>
<dbReference type="GO" id="GO:0051213">
    <property type="term" value="F:dioxygenase activity"/>
    <property type="evidence" value="ECO:0007669"/>
    <property type="project" value="UniProtKB-KW"/>
</dbReference>
<gene>
    <name evidence="7" type="ORF">B6S08_14660</name>
</gene>
<dbReference type="InterPro" id="IPR012093">
    <property type="entry name" value="Pirin"/>
</dbReference>
<dbReference type="InterPro" id="IPR003829">
    <property type="entry name" value="Pirin_N_dom"/>
</dbReference>
<dbReference type="PANTHER" id="PTHR13903:SF8">
    <property type="entry name" value="PIRIN"/>
    <property type="match status" value="1"/>
</dbReference>
<keyword evidence="8" id="KW-1185">Reference proteome</keyword>
<dbReference type="InterPro" id="IPR011051">
    <property type="entry name" value="RmlC_Cupin_sf"/>
</dbReference>
<dbReference type="Pfam" id="PF05726">
    <property type="entry name" value="Pirin_C"/>
    <property type="match status" value="1"/>
</dbReference>
<protein>
    <submittedName>
        <fullName evidence="7">Quercetin 2,3-dioxygenase</fullName>
    </submittedName>
</protein>
<evidence type="ECO:0000256" key="1">
    <source>
        <dbReference type="ARBA" id="ARBA00008416"/>
    </source>
</evidence>
<feature type="binding site" evidence="2">
    <location>
        <position position="103"/>
    </location>
    <ligand>
        <name>Fe cation</name>
        <dbReference type="ChEBI" id="CHEBI:24875"/>
    </ligand>
</feature>
<dbReference type="OrthoDB" id="9780903at2"/>
<evidence type="ECO:0000256" key="4">
    <source>
        <dbReference type="SAM" id="MobiDB-lite"/>
    </source>
</evidence>
<comment type="caution">
    <text evidence="7">The sequence shown here is derived from an EMBL/GenBank/DDBJ whole genome shotgun (WGS) entry which is preliminary data.</text>
</comment>
<feature type="domain" description="Pirin C-terminal" evidence="6">
    <location>
        <begin position="171"/>
        <end position="268"/>
    </location>
</feature>
<comment type="cofactor">
    <cofactor evidence="2">
        <name>Fe cation</name>
        <dbReference type="ChEBI" id="CHEBI:24875"/>
    </cofactor>
    <text evidence="2">Binds 1 Fe cation per subunit.</text>
</comment>
<evidence type="ECO:0000259" key="6">
    <source>
        <dbReference type="Pfam" id="PF05726"/>
    </source>
</evidence>
<accession>A0A233RC47</accession>
<reference evidence="7 8" key="1">
    <citation type="submission" date="2017-08" db="EMBL/GenBank/DDBJ databases">
        <title>A Genome Sequence of Oceanimonas doudoroffii ATCC 27123T.</title>
        <authorList>
            <person name="Brennan M.A."/>
            <person name="Maclea K.S."/>
            <person name="Mcclelland W.D."/>
            <person name="Trachtenberg A.M."/>
        </authorList>
    </citation>
    <scope>NUCLEOTIDE SEQUENCE [LARGE SCALE GENOMIC DNA]</scope>
    <source>
        <strain evidence="7 8">ATCC 27123</strain>
    </source>
</reference>
<evidence type="ECO:0000256" key="2">
    <source>
        <dbReference type="PIRSR" id="PIRSR006232-1"/>
    </source>
</evidence>
<feature type="region of interest" description="Disordered" evidence="4">
    <location>
        <begin position="273"/>
        <end position="293"/>
    </location>
</feature>
<dbReference type="EMBL" id="NBIM01000006">
    <property type="protein sequence ID" value="OXY80966.1"/>
    <property type="molecule type" value="Genomic_DNA"/>
</dbReference>
<evidence type="ECO:0000313" key="8">
    <source>
        <dbReference type="Proteomes" id="UP000242757"/>
    </source>
</evidence>
<comment type="similarity">
    <text evidence="1 3">Belongs to the pirin family.</text>
</comment>
<dbReference type="InterPro" id="IPR014710">
    <property type="entry name" value="RmlC-like_jellyroll"/>
</dbReference>
<dbReference type="Pfam" id="PF02678">
    <property type="entry name" value="Pirin"/>
    <property type="match status" value="1"/>
</dbReference>
<dbReference type="CDD" id="cd02909">
    <property type="entry name" value="cupin_pirin_N"/>
    <property type="match status" value="1"/>
</dbReference>
<keyword evidence="7" id="KW-0223">Dioxygenase</keyword>
<organism evidence="7 8">
    <name type="scientific">Oceanimonas doudoroffii</name>
    <dbReference type="NCBI Taxonomy" id="84158"/>
    <lineage>
        <taxon>Bacteria</taxon>
        <taxon>Pseudomonadati</taxon>
        <taxon>Pseudomonadota</taxon>
        <taxon>Gammaproteobacteria</taxon>
        <taxon>Aeromonadales</taxon>
        <taxon>Aeromonadaceae</taxon>
        <taxon>Oceanimonas</taxon>
    </lineage>
</organism>
<feature type="binding site" evidence="2">
    <location>
        <position position="57"/>
    </location>
    <ligand>
        <name>Fe cation</name>
        <dbReference type="ChEBI" id="CHEBI:24875"/>
    </ligand>
</feature>
<dbReference type="AlphaFoldDB" id="A0A233RC47"/>
<name>A0A233RC47_9GAMM</name>
<keyword evidence="2" id="KW-0408">Iron</keyword>
<proteinExistence type="inferred from homology"/>
<dbReference type="GO" id="GO:0046872">
    <property type="term" value="F:metal ion binding"/>
    <property type="evidence" value="ECO:0007669"/>
    <property type="project" value="UniProtKB-KW"/>
</dbReference>
<evidence type="ECO:0000256" key="3">
    <source>
        <dbReference type="RuleBase" id="RU003457"/>
    </source>
</evidence>
<evidence type="ECO:0000313" key="7">
    <source>
        <dbReference type="EMBL" id="OXY80966.1"/>
    </source>
</evidence>
<feature type="compositionally biased region" description="Pro residues" evidence="4">
    <location>
        <begin position="283"/>
        <end position="293"/>
    </location>
</feature>
<feature type="domain" description="Pirin N-terminal" evidence="5">
    <location>
        <begin position="23"/>
        <end position="119"/>
    </location>
</feature>
<keyword evidence="2" id="KW-0479">Metal-binding</keyword>
<dbReference type="Proteomes" id="UP000242757">
    <property type="component" value="Unassembled WGS sequence"/>
</dbReference>
<dbReference type="Gene3D" id="2.60.120.10">
    <property type="entry name" value="Jelly Rolls"/>
    <property type="match status" value="2"/>
</dbReference>
<dbReference type="InterPro" id="IPR008778">
    <property type="entry name" value="Pirin_C_dom"/>
</dbReference>
<dbReference type="CDD" id="cd02247">
    <property type="entry name" value="cupin_pirin_C"/>
    <property type="match status" value="1"/>
</dbReference>
<dbReference type="RefSeq" id="WP_094201556.1">
    <property type="nucleotide sequence ID" value="NZ_NBIM01000006.1"/>
</dbReference>
<feature type="binding site" evidence="2">
    <location>
        <position position="101"/>
    </location>
    <ligand>
        <name>Fe cation</name>
        <dbReference type="ChEBI" id="CHEBI:24875"/>
    </ligand>
</feature>
<dbReference type="SUPFAM" id="SSF51182">
    <property type="entry name" value="RmlC-like cupins"/>
    <property type="match status" value="1"/>
</dbReference>
<feature type="binding site" evidence="2">
    <location>
        <position position="59"/>
    </location>
    <ligand>
        <name>Fe cation</name>
        <dbReference type="ChEBI" id="CHEBI:24875"/>
    </ligand>
</feature>
<sequence>MSEFERLPARMADVGGIPVARLLPVRQRRLIGAWCFLDHAGPSQFAAGEPGMRVGPHPHIGLQTFTWMLAGQVLHKDSLGHEQIIRPGQVNLMTAGRGIAHSEESVAGERTLHAAQLWIALPVADRNTPPRFDHYPRLPMWSQQEVCFTLLAGEYAGHKAPTLLFSPLVGLDLHAREAADLTLPLRPDFEYGLLALEGGITLAGEHIDANELIYLGAQRERLELALEANTRVLLLGGEPLAERIYIWWNLVGHSEAEIAEALADWQAGSPRFGTVEGFDGEPMPAPPLPGGLR</sequence>
<keyword evidence="7" id="KW-0560">Oxidoreductase</keyword>